<evidence type="ECO:0000313" key="3">
    <source>
        <dbReference type="Proteomes" id="UP000013827"/>
    </source>
</evidence>
<dbReference type="Gene3D" id="1.10.287.110">
    <property type="entry name" value="DnaJ domain"/>
    <property type="match status" value="1"/>
</dbReference>
<dbReference type="AlphaFoldDB" id="A0A0D3KKK3"/>
<dbReference type="GO" id="GO:0031072">
    <property type="term" value="F:heat shock protein binding"/>
    <property type="evidence" value="ECO:0007669"/>
    <property type="project" value="TreeGrafter"/>
</dbReference>
<name>A0A0D3KKK3_EMIH1</name>
<dbReference type="HOGENOM" id="CLU_017633_18_2_1"/>
<organism evidence="2 3">
    <name type="scientific">Emiliania huxleyi (strain CCMP1516)</name>
    <dbReference type="NCBI Taxonomy" id="280463"/>
    <lineage>
        <taxon>Eukaryota</taxon>
        <taxon>Haptista</taxon>
        <taxon>Haptophyta</taxon>
        <taxon>Prymnesiophyceae</taxon>
        <taxon>Isochrysidales</taxon>
        <taxon>Noelaerhabdaceae</taxon>
        <taxon>Emiliania</taxon>
    </lineage>
</organism>
<dbReference type="PANTHER" id="PTHR44144:SF1">
    <property type="entry name" value="DNAJ HOMOLOG SUBFAMILY C MEMBER 9"/>
    <property type="match status" value="1"/>
</dbReference>
<dbReference type="SUPFAM" id="SSF46565">
    <property type="entry name" value="Chaperone J-domain"/>
    <property type="match status" value="1"/>
</dbReference>
<proteinExistence type="predicted"/>
<reference evidence="2" key="2">
    <citation type="submission" date="2024-10" db="UniProtKB">
        <authorList>
            <consortium name="EnsemblProtists"/>
        </authorList>
    </citation>
    <scope>IDENTIFICATION</scope>
</reference>
<dbReference type="PaxDb" id="2903-EOD36288"/>
<dbReference type="GeneID" id="17281559"/>
<dbReference type="GO" id="GO:0005634">
    <property type="term" value="C:nucleus"/>
    <property type="evidence" value="ECO:0007669"/>
    <property type="project" value="TreeGrafter"/>
</dbReference>
<dbReference type="SMART" id="SM00271">
    <property type="entry name" value="DnaJ"/>
    <property type="match status" value="1"/>
</dbReference>
<dbReference type="PROSITE" id="PS50076">
    <property type="entry name" value="DNAJ_2"/>
    <property type="match status" value="1"/>
</dbReference>
<dbReference type="PANTHER" id="PTHR44144">
    <property type="entry name" value="DNAJ HOMOLOG SUBFAMILY C MEMBER 9"/>
    <property type="match status" value="1"/>
</dbReference>
<accession>A0A0D3KKK3</accession>
<dbReference type="CDD" id="cd06257">
    <property type="entry name" value="DnaJ"/>
    <property type="match status" value="1"/>
</dbReference>
<dbReference type="InterPro" id="IPR001623">
    <property type="entry name" value="DnaJ_domain"/>
</dbReference>
<evidence type="ECO:0000313" key="2">
    <source>
        <dbReference type="EnsemblProtists" id="EOD36288"/>
    </source>
</evidence>
<dbReference type="Proteomes" id="UP000013827">
    <property type="component" value="Unassembled WGS sequence"/>
</dbReference>
<keyword evidence="3" id="KW-1185">Reference proteome</keyword>
<dbReference type="Pfam" id="PF00226">
    <property type="entry name" value="DnaJ"/>
    <property type="match status" value="1"/>
</dbReference>
<dbReference type="PRINTS" id="PR00625">
    <property type="entry name" value="JDOMAIN"/>
</dbReference>
<dbReference type="STRING" id="2903.R1DL97"/>
<evidence type="ECO:0000259" key="1">
    <source>
        <dbReference type="PROSITE" id="PS50076"/>
    </source>
</evidence>
<dbReference type="RefSeq" id="XP_005788717.1">
    <property type="nucleotide sequence ID" value="XM_005788660.1"/>
</dbReference>
<dbReference type="GO" id="GO:0005737">
    <property type="term" value="C:cytoplasm"/>
    <property type="evidence" value="ECO:0007669"/>
    <property type="project" value="TreeGrafter"/>
</dbReference>
<dbReference type="InterPro" id="IPR052594">
    <property type="entry name" value="J_domain-containing_protein"/>
</dbReference>
<protein>
    <recommendedName>
        <fullName evidence="1">J domain-containing protein</fullName>
    </recommendedName>
</protein>
<reference evidence="3" key="1">
    <citation type="journal article" date="2013" name="Nature">
        <title>Pan genome of the phytoplankton Emiliania underpins its global distribution.</title>
        <authorList>
            <person name="Read B.A."/>
            <person name="Kegel J."/>
            <person name="Klute M.J."/>
            <person name="Kuo A."/>
            <person name="Lefebvre S.C."/>
            <person name="Maumus F."/>
            <person name="Mayer C."/>
            <person name="Miller J."/>
            <person name="Monier A."/>
            <person name="Salamov A."/>
            <person name="Young J."/>
            <person name="Aguilar M."/>
            <person name="Claverie J.M."/>
            <person name="Frickenhaus S."/>
            <person name="Gonzalez K."/>
            <person name="Herman E.K."/>
            <person name="Lin Y.C."/>
            <person name="Napier J."/>
            <person name="Ogata H."/>
            <person name="Sarno A.F."/>
            <person name="Shmutz J."/>
            <person name="Schroeder D."/>
            <person name="de Vargas C."/>
            <person name="Verret F."/>
            <person name="von Dassow P."/>
            <person name="Valentin K."/>
            <person name="Van de Peer Y."/>
            <person name="Wheeler G."/>
            <person name="Dacks J.B."/>
            <person name="Delwiche C.F."/>
            <person name="Dyhrman S.T."/>
            <person name="Glockner G."/>
            <person name="John U."/>
            <person name="Richards T."/>
            <person name="Worden A.Z."/>
            <person name="Zhang X."/>
            <person name="Grigoriev I.V."/>
            <person name="Allen A.E."/>
            <person name="Bidle K."/>
            <person name="Borodovsky M."/>
            <person name="Bowler C."/>
            <person name="Brownlee C."/>
            <person name="Cock J.M."/>
            <person name="Elias M."/>
            <person name="Gladyshev V.N."/>
            <person name="Groth M."/>
            <person name="Guda C."/>
            <person name="Hadaegh A."/>
            <person name="Iglesias-Rodriguez M.D."/>
            <person name="Jenkins J."/>
            <person name="Jones B.M."/>
            <person name="Lawson T."/>
            <person name="Leese F."/>
            <person name="Lindquist E."/>
            <person name="Lobanov A."/>
            <person name="Lomsadze A."/>
            <person name="Malik S.B."/>
            <person name="Marsh M.E."/>
            <person name="Mackinder L."/>
            <person name="Mock T."/>
            <person name="Mueller-Roeber B."/>
            <person name="Pagarete A."/>
            <person name="Parker M."/>
            <person name="Probert I."/>
            <person name="Quesneville H."/>
            <person name="Raines C."/>
            <person name="Rensing S.A."/>
            <person name="Riano-Pachon D.M."/>
            <person name="Richier S."/>
            <person name="Rokitta S."/>
            <person name="Shiraiwa Y."/>
            <person name="Soanes D.M."/>
            <person name="van der Giezen M."/>
            <person name="Wahlund T.M."/>
            <person name="Williams B."/>
            <person name="Wilson W."/>
            <person name="Wolfe G."/>
            <person name="Wurch L.L."/>
        </authorList>
    </citation>
    <scope>NUCLEOTIDE SEQUENCE</scope>
</reference>
<dbReference type="InterPro" id="IPR036869">
    <property type="entry name" value="J_dom_sf"/>
</dbReference>
<dbReference type="KEGG" id="ehx:EMIHUDRAFT_48362"/>
<dbReference type="EnsemblProtists" id="EOD36288">
    <property type="protein sequence ID" value="EOD36288"/>
    <property type="gene ID" value="EMIHUDRAFT_48362"/>
</dbReference>
<feature type="domain" description="J" evidence="1">
    <location>
        <begin position="1"/>
        <end position="66"/>
    </location>
</feature>
<sequence length="66" mass="7548">YAELGVEQYCPPSELKDAYKKASLRLHPDKMVSRPAQERLEAESELHRIKDAFAVLSEPATRQAYD</sequence>